<keyword evidence="1" id="KW-0812">Transmembrane</keyword>
<accession>A0A8S1KHC5</accession>
<protein>
    <recommendedName>
        <fullName evidence="4">Transmembrane protein</fullName>
    </recommendedName>
</protein>
<evidence type="ECO:0008006" key="4">
    <source>
        <dbReference type="Google" id="ProtNLM"/>
    </source>
</evidence>
<keyword evidence="1" id="KW-0472">Membrane</keyword>
<dbReference type="Proteomes" id="UP000692954">
    <property type="component" value="Unassembled WGS sequence"/>
</dbReference>
<feature type="transmembrane region" description="Helical" evidence="1">
    <location>
        <begin position="386"/>
        <end position="413"/>
    </location>
</feature>
<dbReference type="OrthoDB" id="294435at2759"/>
<proteinExistence type="predicted"/>
<evidence type="ECO:0000313" key="3">
    <source>
        <dbReference type="Proteomes" id="UP000692954"/>
    </source>
</evidence>
<gene>
    <name evidence="2" type="ORF">PSON_ATCC_30995.1.T0080331</name>
</gene>
<comment type="caution">
    <text evidence="2">The sequence shown here is derived from an EMBL/GenBank/DDBJ whole genome shotgun (WGS) entry which is preliminary data.</text>
</comment>
<sequence length="628" mass="72621">MFIEQYQETINQQLKLSKVVPITINPKNILRSLLVADDKLDDEHLYQNYCRKQELIINNMNEDNAYVILNICTLIKLSFDKNKEATKEELKEIVLNQIKVDCVNWPQFKQPRWPEYLEYFNNLSQSLINHTYKLIESIVIDLTTKPFECSEFHQYMTDKLEQTMSFFSLEMSDFVRVPNSDSLYWDLKKYFNSTIQNIHLYINRTSLFCNTQMEFLNETLTKYHTLANIRTYQILQTETSQYIISQCHVSLKEMTFNRIEFLIFEKDLVKSVIRHFYEYSKLNLGVYQMSTLTQTFQDAIHMRQLLDEDCNVQVNLDSKLFDQDGDCLKYKTWLNQKKAIQSQQMLTGASVVGGSIGAGLGCLIVDSVDPKIPWEEKLKRAGVSSVATGLVGAAMRIPVIGTMLSQALLFYAIKLTANNKVLDKNEKMKNLAHIGVQSSVGIGSAVAGQILIPIPVLGAIIGGTVGGVAMSLYSKFFVPKTKHSIKIMINDLIDRQLDDGLFVYDEQVFKIMRINQKHYFCCKPDKYTDSQWLTILMVYLVNEIHYLTNIQGLEKIRELQEQMEKKPKDEVKCVKQIREIEDELEQLEIISLKLEKSRNYIQVQEINTLQIATQIGEFINGMIANFKL</sequence>
<feature type="transmembrane region" description="Helical" evidence="1">
    <location>
        <begin position="345"/>
        <end position="366"/>
    </location>
</feature>
<evidence type="ECO:0000256" key="1">
    <source>
        <dbReference type="SAM" id="Phobius"/>
    </source>
</evidence>
<keyword evidence="1" id="KW-1133">Transmembrane helix</keyword>
<organism evidence="2 3">
    <name type="scientific">Paramecium sonneborni</name>
    <dbReference type="NCBI Taxonomy" id="65129"/>
    <lineage>
        <taxon>Eukaryota</taxon>
        <taxon>Sar</taxon>
        <taxon>Alveolata</taxon>
        <taxon>Ciliophora</taxon>
        <taxon>Intramacronucleata</taxon>
        <taxon>Oligohymenophorea</taxon>
        <taxon>Peniculida</taxon>
        <taxon>Parameciidae</taxon>
        <taxon>Paramecium</taxon>
    </lineage>
</organism>
<feature type="transmembrane region" description="Helical" evidence="1">
    <location>
        <begin position="458"/>
        <end position="478"/>
    </location>
</feature>
<feature type="transmembrane region" description="Helical" evidence="1">
    <location>
        <begin position="434"/>
        <end position="452"/>
    </location>
</feature>
<evidence type="ECO:0000313" key="2">
    <source>
        <dbReference type="EMBL" id="CAD8054508.1"/>
    </source>
</evidence>
<keyword evidence="3" id="KW-1185">Reference proteome</keyword>
<reference evidence="2" key="1">
    <citation type="submission" date="2021-01" db="EMBL/GenBank/DDBJ databases">
        <authorList>
            <consortium name="Genoscope - CEA"/>
            <person name="William W."/>
        </authorList>
    </citation>
    <scope>NUCLEOTIDE SEQUENCE</scope>
</reference>
<dbReference type="AlphaFoldDB" id="A0A8S1KHC5"/>
<dbReference type="EMBL" id="CAJJDN010000008">
    <property type="protein sequence ID" value="CAD8054508.1"/>
    <property type="molecule type" value="Genomic_DNA"/>
</dbReference>
<name>A0A8S1KHC5_9CILI</name>